<organism evidence="3 4">
    <name type="scientific">Paenibacillus sepulcri</name>
    <dbReference type="NCBI Taxonomy" id="359917"/>
    <lineage>
        <taxon>Bacteria</taxon>
        <taxon>Bacillati</taxon>
        <taxon>Bacillota</taxon>
        <taxon>Bacilli</taxon>
        <taxon>Bacillales</taxon>
        <taxon>Paenibacillaceae</taxon>
        <taxon>Paenibacillus</taxon>
    </lineage>
</organism>
<dbReference type="Proteomes" id="UP001519887">
    <property type="component" value="Unassembled WGS sequence"/>
</dbReference>
<accession>A0ABS7CBV5</accession>
<dbReference type="SUPFAM" id="SSF55961">
    <property type="entry name" value="Bet v1-like"/>
    <property type="match status" value="1"/>
</dbReference>
<gene>
    <name evidence="3" type="ORF">K0U00_30735</name>
</gene>
<evidence type="ECO:0000259" key="2">
    <source>
        <dbReference type="Pfam" id="PF08327"/>
    </source>
</evidence>
<evidence type="ECO:0000256" key="1">
    <source>
        <dbReference type="ARBA" id="ARBA00006817"/>
    </source>
</evidence>
<name>A0ABS7CBV5_9BACL</name>
<evidence type="ECO:0000313" key="3">
    <source>
        <dbReference type="EMBL" id="MBW7458425.1"/>
    </source>
</evidence>
<dbReference type="InterPro" id="IPR013538">
    <property type="entry name" value="ASHA1/2-like_C"/>
</dbReference>
<dbReference type="Gene3D" id="3.30.530.20">
    <property type="match status" value="1"/>
</dbReference>
<reference evidence="3 4" key="1">
    <citation type="submission" date="2021-07" db="EMBL/GenBank/DDBJ databases">
        <title>Paenibacillus radiodurans sp. nov., isolated from the southeastern edge of Tengger Desert.</title>
        <authorList>
            <person name="Zhang G."/>
        </authorList>
    </citation>
    <scope>NUCLEOTIDE SEQUENCE [LARGE SCALE GENOMIC DNA]</scope>
    <source>
        <strain evidence="3 4">CCM 7311</strain>
    </source>
</reference>
<keyword evidence="4" id="KW-1185">Reference proteome</keyword>
<comment type="caution">
    <text evidence="3">The sequence shown here is derived from an EMBL/GenBank/DDBJ whole genome shotgun (WGS) entry which is preliminary data.</text>
</comment>
<dbReference type="InterPro" id="IPR023393">
    <property type="entry name" value="START-like_dom_sf"/>
</dbReference>
<sequence length="167" mass="19561">MTVKMEDNELVITRVFNAPRELMFKVWSEVEHLKHWWGPKGFNWGFAELDFRPGGFFHYSMQSPDGYLMWAKFIYHEIEALEKIVWDNCFSDEEGNIVRPDFSDQFPLKIRNVLTLAENDGKTTITLRGGPIHATEEERSFFAGMFESMKEGFGNTFDQLDEYLAKV</sequence>
<feature type="domain" description="Activator of Hsp90 ATPase homologue 1/2-like C-terminal" evidence="2">
    <location>
        <begin position="17"/>
        <end position="164"/>
    </location>
</feature>
<evidence type="ECO:0000313" key="4">
    <source>
        <dbReference type="Proteomes" id="UP001519887"/>
    </source>
</evidence>
<dbReference type="Pfam" id="PF08327">
    <property type="entry name" value="AHSA1"/>
    <property type="match status" value="1"/>
</dbReference>
<protein>
    <submittedName>
        <fullName evidence="3">SRPBCC domain-containing protein</fullName>
    </submittedName>
</protein>
<proteinExistence type="inferred from homology"/>
<dbReference type="EMBL" id="JAHZIK010001191">
    <property type="protein sequence ID" value="MBW7458425.1"/>
    <property type="molecule type" value="Genomic_DNA"/>
</dbReference>
<comment type="similarity">
    <text evidence="1">Belongs to the AHA1 family.</text>
</comment>